<dbReference type="GO" id="GO:0010045">
    <property type="term" value="P:response to nickel cation"/>
    <property type="evidence" value="ECO:0007669"/>
    <property type="project" value="TreeGrafter"/>
</dbReference>
<evidence type="ECO:0000256" key="10">
    <source>
        <dbReference type="ARBA" id="ARBA00023112"/>
    </source>
</evidence>
<feature type="transmembrane region" description="Helical" evidence="14">
    <location>
        <begin position="306"/>
        <end position="329"/>
    </location>
</feature>
<dbReference type="GO" id="GO:0006824">
    <property type="term" value="P:cobalt ion transport"/>
    <property type="evidence" value="ECO:0007669"/>
    <property type="project" value="UniProtKB-KW"/>
</dbReference>
<evidence type="ECO:0000256" key="12">
    <source>
        <dbReference type="ARBA" id="ARBA00023285"/>
    </source>
</evidence>
<name>A0A2S8SRG3_9BACT</name>
<dbReference type="PANTHER" id="PTHR40659">
    <property type="entry name" value="NICKEL/COBALT EFFLUX SYSTEM RCNA"/>
    <property type="match status" value="1"/>
</dbReference>
<dbReference type="PANTHER" id="PTHR40659:SF1">
    <property type="entry name" value="NICKEL_COBALT EFFLUX SYSTEM RCNA"/>
    <property type="match status" value="1"/>
</dbReference>
<sequence length="522" mass="55120">MRFFPRFLLLIVWSAIWLGSAARPAAAHPMGNFSINHYARFEAVSGGLRLKTILDFAEIPTSERMAQVDANGDGKISEAEKTAFLKSEVAASQRGLSVRVDGRKAALQAQSSQLDIRPGAAGLQTLRVVMNWKIHYDRGASSPSSSQRVEYADSNFPDRNGWMEVIAVGVFPQKIKDSNAATVDRSRELIVFPVSGDTAPPRQREAAFSVASGAKTDANTGQKMAASVGSNPNSTKNEGDAAPATNSQTPQNRFTQSIAVKQLTPGLFLGGLLAALAFGAVHALSPGHGKTMVAAYLVGSRGTPRHAILLGLVVTVTHTLGVFALGWALLFASRYVLPERLFPMLSAASGLLIFGVGLWLLMSRWQLLTGDNHAHLHGDHTHDGSTAHDHSHEHDPSREHSHGGRAHSHAIPEGPITLRTLVALGISGGIVPCPEALVVLLAAVKLHRISYGMFLITAFSVGLAGALIAIGLIVVAARERFGASARFGSGSALARYLPLGSAAAITVIGIVLTLRAVGIGGL</sequence>
<keyword evidence="9" id="KW-0406">Ion transport</keyword>
<keyword evidence="6" id="KW-0533">Nickel</keyword>
<feature type="compositionally biased region" description="Polar residues" evidence="13">
    <location>
        <begin position="217"/>
        <end position="236"/>
    </location>
</feature>
<gene>
    <name evidence="16" type="ORF">B1R32_11366</name>
</gene>
<feature type="transmembrane region" description="Helical" evidence="14">
    <location>
        <begin position="266"/>
        <end position="285"/>
    </location>
</feature>
<feature type="region of interest" description="Disordered" evidence="13">
    <location>
        <begin position="379"/>
        <end position="408"/>
    </location>
</feature>
<organism evidence="16 17">
    <name type="scientific">Abditibacterium utsteinense</name>
    <dbReference type="NCBI Taxonomy" id="1960156"/>
    <lineage>
        <taxon>Bacteria</taxon>
        <taxon>Pseudomonadati</taxon>
        <taxon>Abditibacteriota</taxon>
        <taxon>Abditibacteriia</taxon>
        <taxon>Abditibacteriales</taxon>
        <taxon>Abditibacteriaceae</taxon>
        <taxon>Abditibacterium</taxon>
    </lineage>
</organism>
<comment type="function">
    <text evidence="1">Efflux system for nickel and cobalt.</text>
</comment>
<feature type="transmembrane region" description="Helical" evidence="14">
    <location>
        <begin position="496"/>
        <end position="517"/>
    </location>
</feature>
<dbReference type="InterPro" id="IPR011541">
    <property type="entry name" value="Ni/Co_transpt_high_affinity"/>
</dbReference>
<feature type="transmembrane region" description="Helical" evidence="14">
    <location>
        <begin position="449"/>
        <end position="475"/>
    </location>
</feature>
<keyword evidence="8 14" id="KW-1133">Transmembrane helix</keyword>
<reference evidence="16 17" key="1">
    <citation type="journal article" date="2018" name="Syst. Appl. Microbiol.">
        <title>Abditibacterium utsteinense sp. nov., the first cultivated member of candidate phylum FBP, isolated from ice-free Antarctic soil samples.</title>
        <authorList>
            <person name="Tahon G."/>
            <person name="Tytgat B."/>
            <person name="Lebbe L."/>
            <person name="Carlier A."/>
            <person name="Willems A."/>
        </authorList>
    </citation>
    <scope>NUCLEOTIDE SEQUENCE [LARGE SCALE GENOMIC DNA]</scope>
    <source>
        <strain evidence="16 17">LMG 29911</strain>
    </source>
</reference>
<dbReference type="GO" id="GO:0005886">
    <property type="term" value="C:plasma membrane"/>
    <property type="evidence" value="ECO:0007669"/>
    <property type="project" value="UniProtKB-SubCell"/>
</dbReference>
<evidence type="ECO:0000256" key="5">
    <source>
        <dbReference type="ARBA" id="ARBA00022475"/>
    </source>
</evidence>
<dbReference type="InParanoid" id="A0A2S8SRG3"/>
<evidence type="ECO:0000256" key="11">
    <source>
        <dbReference type="ARBA" id="ARBA00023136"/>
    </source>
</evidence>
<evidence type="ECO:0000256" key="15">
    <source>
        <dbReference type="SAM" id="SignalP"/>
    </source>
</evidence>
<comment type="caution">
    <text evidence="16">The sequence shown here is derived from an EMBL/GenBank/DDBJ whole genome shotgun (WGS) entry which is preliminary data.</text>
</comment>
<protein>
    <submittedName>
        <fullName evidence="16">ABC-type nickel/cobalt efflux system, permease component RcnA</fullName>
    </submittedName>
</protein>
<dbReference type="EMBL" id="NIGF01000013">
    <property type="protein sequence ID" value="PQV63339.1"/>
    <property type="molecule type" value="Genomic_DNA"/>
</dbReference>
<feature type="compositionally biased region" description="Basic and acidic residues" evidence="13">
    <location>
        <begin position="379"/>
        <end position="402"/>
    </location>
</feature>
<evidence type="ECO:0000256" key="1">
    <source>
        <dbReference type="ARBA" id="ARBA00002510"/>
    </source>
</evidence>
<keyword evidence="7 14" id="KW-0812">Transmembrane</keyword>
<evidence type="ECO:0000256" key="6">
    <source>
        <dbReference type="ARBA" id="ARBA00022596"/>
    </source>
</evidence>
<evidence type="ECO:0000256" key="14">
    <source>
        <dbReference type="SAM" id="Phobius"/>
    </source>
</evidence>
<evidence type="ECO:0000256" key="13">
    <source>
        <dbReference type="SAM" id="MobiDB-lite"/>
    </source>
</evidence>
<evidence type="ECO:0000313" key="17">
    <source>
        <dbReference type="Proteomes" id="UP000237684"/>
    </source>
</evidence>
<dbReference type="GO" id="GO:0032025">
    <property type="term" value="P:response to cobalt ion"/>
    <property type="evidence" value="ECO:0007669"/>
    <property type="project" value="TreeGrafter"/>
</dbReference>
<comment type="subcellular location">
    <subcellularLocation>
        <location evidence="2">Cell membrane</location>
        <topology evidence="2">Multi-pass membrane protein</topology>
    </subcellularLocation>
</comment>
<evidence type="ECO:0000256" key="7">
    <source>
        <dbReference type="ARBA" id="ARBA00022692"/>
    </source>
</evidence>
<dbReference type="AlphaFoldDB" id="A0A2S8SRG3"/>
<feature type="transmembrane region" description="Helical" evidence="14">
    <location>
        <begin position="421"/>
        <end position="443"/>
    </location>
</feature>
<feature type="signal peptide" evidence="15">
    <location>
        <begin position="1"/>
        <end position="27"/>
    </location>
</feature>
<dbReference type="GO" id="GO:0015099">
    <property type="term" value="F:nickel cation transmembrane transporter activity"/>
    <property type="evidence" value="ECO:0007669"/>
    <property type="project" value="InterPro"/>
</dbReference>
<evidence type="ECO:0000256" key="9">
    <source>
        <dbReference type="ARBA" id="ARBA00023065"/>
    </source>
</evidence>
<evidence type="ECO:0000313" key="16">
    <source>
        <dbReference type="EMBL" id="PQV63339.1"/>
    </source>
</evidence>
<feature type="transmembrane region" description="Helical" evidence="14">
    <location>
        <begin position="341"/>
        <end position="361"/>
    </location>
</feature>
<evidence type="ECO:0000256" key="2">
    <source>
        <dbReference type="ARBA" id="ARBA00004651"/>
    </source>
</evidence>
<dbReference type="Proteomes" id="UP000237684">
    <property type="component" value="Unassembled WGS sequence"/>
</dbReference>
<dbReference type="RefSeq" id="WP_106380582.1">
    <property type="nucleotide sequence ID" value="NZ_NIGF01000013.1"/>
</dbReference>
<keyword evidence="10" id="KW-0921">Nickel transport</keyword>
<keyword evidence="12" id="KW-0170">Cobalt</keyword>
<dbReference type="Pfam" id="PF03824">
    <property type="entry name" value="NicO"/>
    <property type="match status" value="1"/>
</dbReference>
<dbReference type="InterPro" id="IPR051224">
    <property type="entry name" value="NiCoT_RcnA"/>
</dbReference>
<proteinExistence type="predicted"/>
<feature type="chain" id="PRO_5015772799" evidence="15">
    <location>
        <begin position="28"/>
        <end position="522"/>
    </location>
</feature>
<keyword evidence="11 14" id="KW-0472">Membrane</keyword>
<keyword evidence="4" id="KW-0813">Transport</keyword>
<dbReference type="OrthoDB" id="271709at2"/>
<feature type="region of interest" description="Disordered" evidence="13">
    <location>
        <begin position="200"/>
        <end position="251"/>
    </location>
</feature>
<keyword evidence="3" id="KW-0171">Cobalt transport</keyword>
<keyword evidence="15" id="KW-0732">Signal</keyword>
<keyword evidence="17" id="KW-1185">Reference proteome</keyword>
<dbReference type="GO" id="GO:0046583">
    <property type="term" value="F:monoatomic cation efflux transmembrane transporter activity"/>
    <property type="evidence" value="ECO:0007669"/>
    <property type="project" value="TreeGrafter"/>
</dbReference>
<evidence type="ECO:0000256" key="4">
    <source>
        <dbReference type="ARBA" id="ARBA00022448"/>
    </source>
</evidence>
<accession>A0A2S8SRG3</accession>
<keyword evidence="5" id="KW-1003">Cell membrane</keyword>
<evidence type="ECO:0000256" key="3">
    <source>
        <dbReference type="ARBA" id="ARBA00022426"/>
    </source>
</evidence>
<evidence type="ECO:0000256" key="8">
    <source>
        <dbReference type="ARBA" id="ARBA00022989"/>
    </source>
</evidence>